<comment type="caution">
    <text evidence="1">The sequence shown here is derived from an EMBL/GenBank/DDBJ whole genome shotgun (WGS) entry which is preliminary data.</text>
</comment>
<dbReference type="InterPro" id="IPR036237">
    <property type="entry name" value="Xyl_isomerase-like_sf"/>
</dbReference>
<dbReference type="PANTHER" id="PTHR12110:SF41">
    <property type="entry name" value="INOSOSE DEHYDRATASE"/>
    <property type="match status" value="1"/>
</dbReference>
<sequence>MAALRKKIAAQLYSLRKEFEADPENVLKTLKEIGFEAVQIDGMRGHDPLEIARLIKKYDFKIAGMHIKHDRFMNDLEGIVHECDLFDCRTIYDKYIDDEDQNEAGYRKTKAALIKAAQTLSGQGYRIGLHNPEYDYVNQIDGRNVMTFITDLEYNMGIYAEPDTYWMTLAGEDVMSALEKYNGRAPILHLKDYLSGFDKEDMANSLTEVGYGEVDMKAVVAWGEKNGVEYYCIEQDYSKIGMFESMKKGFDYLVSLESEI</sequence>
<protein>
    <recommendedName>
        <fullName evidence="3">Xylose isomerase-like TIM barrel domain-containing protein</fullName>
    </recommendedName>
</protein>
<dbReference type="EMBL" id="BEDT01000001">
    <property type="protein sequence ID" value="GAX47113.1"/>
    <property type="molecule type" value="Genomic_DNA"/>
</dbReference>
<dbReference type="PANTHER" id="PTHR12110">
    <property type="entry name" value="HYDROXYPYRUVATE ISOMERASE"/>
    <property type="match status" value="1"/>
</dbReference>
<organism evidence="1 2">
    <name type="scientific">Pseudolactococcus reticulitermitis</name>
    <dbReference type="NCBI Taxonomy" id="2025039"/>
    <lineage>
        <taxon>Bacteria</taxon>
        <taxon>Bacillati</taxon>
        <taxon>Bacillota</taxon>
        <taxon>Bacilli</taxon>
        <taxon>Lactobacillales</taxon>
        <taxon>Streptococcaceae</taxon>
        <taxon>Pseudolactococcus</taxon>
    </lineage>
</organism>
<dbReference type="AlphaFoldDB" id="A0A224XBU6"/>
<dbReference type="Proteomes" id="UP000218689">
    <property type="component" value="Unassembled WGS sequence"/>
</dbReference>
<dbReference type="OrthoDB" id="9798407at2"/>
<evidence type="ECO:0008006" key="3">
    <source>
        <dbReference type="Google" id="ProtNLM"/>
    </source>
</evidence>
<evidence type="ECO:0000313" key="2">
    <source>
        <dbReference type="Proteomes" id="UP000218689"/>
    </source>
</evidence>
<dbReference type="InterPro" id="IPR050312">
    <property type="entry name" value="IolE/XylAMocC-like"/>
</dbReference>
<proteinExistence type="predicted"/>
<accession>A0A224XBU6</accession>
<gene>
    <name evidence="1" type="ORF">RsY01_695</name>
</gene>
<evidence type="ECO:0000313" key="1">
    <source>
        <dbReference type="EMBL" id="GAX47113.1"/>
    </source>
</evidence>
<keyword evidence="2" id="KW-1185">Reference proteome</keyword>
<dbReference type="Gene3D" id="3.20.20.150">
    <property type="entry name" value="Divalent-metal-dependent TIM barrel enzymes"/>
    <property type="match status" value="1"/>
</dbReference>
<name>A0A224XBU6_9LACT</name>
<reference evidence="2" key="1">
    <citation type="submission" date="2017-08" db="EMBL/GenBank/DDBJ databases">
        <title>Draft genome sequence of Lactococcus sp. strain Rs-Y01, isolated from the gut of the lower termite Reticulitermes speratus.</title>
        <authorList>
            <person name="Ohkuma M."/>
            <person name="Yuki M."/>
        </authorList>
    </citation>
    <scope>NUCLEOTIDE SEQUENCE [LARGE SCALE GENOMIC DNA]</scope>
    <source>
        <strain evidence="2">Rs-Y01</strain>
    </source>
</reference>
<dbReference type="RefSeq" id="WP_094784157.1">
    <property type="nucleotide sequence ID" value="NZ_BEDT01000001.1"/>
</dbReference>
<dbReference type="SUPFAM" id="SSF51658">
    <property type="entry name" value="Xylose isomerase-like"/>
    <property type="match status" value="1"/>
</dbReference>